<evidence type="ECO:0000313" key="3">
    <source>
        <dbReference type="Proteomes" id="UP000188268"/>
    </source>
</evidence>
<keyword evidence="3" id="KW-1185">Reference proteome</keyword>
<evidence type="ECO:0000313" key="2">
    <source>
        <dbReference type="EMBL" id="OMO59444.1"/>
    </source>
</evidence>
<dbReference type="Gramene" id="OMO59444">
    <property type="protein sequence ID" value="OMO59444"/>
    <property type="gene ID" value="CCACVL1_24830"/>
</dbReference>
<dbReference type="Proteomes" id="UP000188268">
    <property type="component" value="Unassembled WGS sequence"/>
</dbReference>
<feature type="region of interest" description="Disordered" evidence="1">
    <location>
        <begin position="1"/>
        <end position="96"/>
    </location>
</feature>
<feature type="compositionally biased region" description="Polar residues" evidence="1">
    <location>
        <begin position="87"/>
        <end position="96"/>
    </location>
</feature>
<protein>
    <submittedName>
        <fullName evidence="2">Uncharacterized protein</fullName>
    </submittedName>
</protein>
<evidence type="ECO:0000256" key="1">
    <source>
        <dbReference type="SAM" id="MobiDB-lite"/>
    </source>
</evidence>
<dbReference type="EMBL" id="AWWV01013944">
    <property type="protein sequence ID" value="OMO59444.1"/>
    <property type="molecule type" value="Genomic_DNA"/>
</dbReference>
<comment type="caution">
    <text evidence="2">The sequence shown here is derived from an EMBL/GenBank/DDBJ whole genome shotgun (WGS) entry which is preliminary data.</text>
</comment>
<dbReference type="AlphaFoldDB" id="A0A1R3GMV6"/>
<feature type="compositionally biased region" description="Basic and acidic residues" evidence="1">
    <location>
        <begin position="1"/>
        <end position="29"/>
    </location>
</feature>
<organism evidence="2 3">
    <name type="scientific">Corchorus capsularis</name>
    <name type="common">Jute</name>
    <dbReference type="NCBI Taxonomy" id="210143"/>
    <lineage>
        <taxon>Eukaryota</taxon>
        <taxon>Viridiplantae</taxon>
        <taxon>Streptophyta</taxon>
        <taxon>Embryophyta</taxon>
        <taxon>Tracheophyta</taxon>
        <taxon>Spermatophyta</taxon>
        <taxon>Magnoliopsida</taxon>
        <taxon>eudicotyledons</taxon>
        <taxon>Gunneridae</taxon>
        <taxon>Pentapetalae</taxon>
        <taxon>rosids</taxon>
        <taxon>malvids</taxon>
        <taxon>Malvales</taxon>
        <taxon>Malvaceae</taxon>
        <taxon>Grewioideae</taxon>
        <taxon>Apeibeae</taxon>
        <taxon>Corchorus</taxon>
    </lineage>
</organism>
<reference evidence="2 3" key="1">
    <citation type="submission" date="2013-09" db="EMBL/GenBank/DDBJ databases">
        <title>Corchorus capsularis genome sequencing.</title>
        <authorList>
            <person name="Alam M."/>
            <person name="Haque M.S."/>
            <person name="Islam M.S."/>
            <person name="Emdad E.M."/>
            <person name="Islam M.M."/>
            <person name="Ahmed B."/>
            <person name="Halim A."/>
            <person name="Hossen Q.M.M."/>
            <person name="Hossain M.Z."/>
            <person name="Ahmed R."/>
            <person name="Khan M.M."/>
            <person name="Islam R."/>
            <person name="Rashid M.M."/>
            <person name="Khan S.A."/>
            <person name="Rahman M.S."/>
            <person name="Alam M."/>
        </authorList>
    </citation>
    <scope>NUCLEOTIDE SEQUENCE [LARGE SCALE GENOMIC DNA]</scope>
    <source>
        <strain evidence="3">cv. CVL-1</strain>
        <tissue evidence="2">Whole seedling</tissue>
    </source>
</reference>
<proteinExistence type="predicted"/>
<feature type="compositionally biased region" description="Acidic residues" evidence="1">
    <location>
        <begin position="39"/>
        <end position="73"/>
    </location>
</feature>
<name>A0A1R3GMV6_COCAP</name>
<sequence>MNRCGEDDKNDKGKEKINLDSDKDEEPRPNYENWFNDFERDDEEDNEEDDVESDCEEEGDEEGFEEASEEYDKEAEVHLDSDDGNEELTTSRVTTKTSIAEKKKLRSLN</sequence>
<accession>A0A1R3GMV6</accession>
<gene>
    <name evidence="2" type="ORF">CCACVL1_24830</name>
</gene>